<feature type="transmembrane region" description="Helical" evidence="7">
    <location>
        <begin position="112"/>
        <end position="137"/>
    </location>
</feature>
<evidence type="ECO:0000256" key="6">
    <source>
        <dbReference type="ARBA" id="ARBA00023136"/>
    </source>
</evidence>
<comment type="caution">
    <text evidence="8">The sequence shown here is derived from an EMBL/GenBank/DDBJ whole genome shotgun (WGS) entry which is preliminary data.</text>
</comment>
<dbReference type="InterPro" id="IPR050833">
    <property type="entry name" value="Poly_Biosynth_Transport"/>
</dbReference>
<keyword evidence="4 7" id="KW-0812">Transmembrane</keyword>
<dbReference type="OrthoDB" id="7605542at2"/>
<dbReference type="GO" id="GO:0005886">
    <property type="term" value="C:plasma membrane"/>
    <property type="evidence" value="ECO:0007669"/>
    <property type="project" value="UniProtKB-SubCell"/>
</dbReference>
<organism evidence="8 9">
    <name type="scientific">Aurantiacibacter arachoides</name>
    <dbReference type="NCBI Taxonomy" id="1850444"/>
    <lineage>
        <taxon>Bacteria</taxon>
        <taxon>Pseudomonadati</taxon>
        <taxon>Pseudomonadota</taxon>
        <taxon>Alphaproteobacteria</taxon>
        <taxon>Sphingomonadales</taxon>
        <taxon>Erythrobacteraceae</taxon>
        <taxon>Aurantiacibacter</taxon>
    </lineage>
</organism>
<feature type="transmembrane region" description="Helical" evidence="7">
    <location>
        <begin position="320"/>
        <end position="338"/>
    </location>
</feature>
<evidence type="ECO:0000313" key="9">
    <source>
        <dbReference type="Proteomes" id="UP000460626"/>
    </source>
</evidence>
<keyword evidence="9" id="KW-1185">Reference proteome</keyword>
<keyword evidence="6 7" id="KW-0472">Membrane</keyword>
<dbReference type="Pfam" id="PF13440">
    <property type="entry name" value="Polysacc_synt_3"/>
    <property type="match status" value="1"/>
</dbReference>
<feature type="transmembrane region" description="Helical" evidence="7">
    <location>
        <begin position="350"/>
        <end position="368"/>
    </location>
</feature>
<protein>
    <submittedName>
        <fullName evidence="8">Oligosaccharide flippase family protein</fullName>
    </submittedName>
</protein>
<proteinExistence type="inferred from homology"/>
<feature type="transmembrane region" description="Helical" evidence="7">
    <location>
        <begin position="414"/>
        <end position="434"/>
    </location>
</feature>
<dbReference type="PANTHER" id="PTHR30250:SF10">
    <property type="entry name" value="LIPOPOLYSACCHARIDE BIOSYNTHESIS PROTEIN WZXC"/>
    <property type="match status" value="1"/>
</dbReference>
<evidence type="ECO:0000256" key="7">
    <source>
        <dbReference type="SAM" id="Phobius"/>
    </source>
</evidence>
<evidence type="ECO:0000256" key="2">
    <source>
        <dbReference type="ARBA" id="ARBA00007430"/>
    </source>
</evidence>
<dbReference type="RefSeq" id="WP_131452538.1">
    <property type="nucleotide sequence ID" value="NZ_BMJK01000001.1"/>
</dbReference>
<evidence type="ECO:0000256" key="3">
    <source>
        <dbReference type="ARBA" id="ARBA00022475"/>
    </source>
</evidence>
<feature type="transmembrane region" description="Helical" evidence="7">
    <location>
        <begin position="144"/>
        <end position="163"/>
    </location>
</feature>
<sequence length="471" mass="51228">MSGKMSLFNRVAWLLAARWVYNGIVFVSFSIIVGLISVAEYGIYAIASSALIFADKLYGDAVENVLLAKAAKNGALPSNSVGVSIVAGAIFSLAIAALGYPLSLAYDYRELAFLVIAMAFVVFLQSATIPSRALLLFSAPASRLAFFTSISTFIGAVVGISLAYRGYGYWSFVGQLAAYHISFILLTLRRYLFPQVRIATYSGTAKEIVGMRSVLVGTALNVLTNRLDILLLGFVVGANGTGIYSLAKRLIQILQDLVGSSFDKIFLVTSSRIDQNGGSEKASPLLFAQSLVVFPCFVGFGLVANLLVPEIFGEDWTDSARLIPFMVIGGIFSCLVSVDRARKILLGEYSRLLAIRVWEFVIGLLLLIPFASSGLTYIACIFSIRSVMSFLIFVGSRLDRGLLCFLRELIDDMWFPAVITGVMIVGTSLVLYFVPPHTPSILLIGGAIFCGCVSYVVPLYFLRSYWVRKSL</sequence>
<reference evidence="8 9" key="1">
    <citation type="submission" date="2019-12" db="EMBL/GenBank/DDBJ databases">
        <title>Genomic-based taxomic classification of the family Erythrobacteraceae.</title>
        <authorList>
            <person name="Xu L."/>
        </authorList>
    </citation>
    <scope>NUCLEOTIDE SEQUENCE [LARGE SCALE GENOMIC DNA]</scope>
    <source>
        <strain evidence="8 9">RC4-10-4</strain>
    </source>
</reference>
<dbReference type="PANTHER" id="PTHR30250">
    <property type="entry name" value="PST FAMILY PREDICTED COLANIC ACID TRANSPORTER"/>
    <property type="match status" value="1"/>
</dbReference>
<dbReference type="Proteomes" id="UP000460626">
    <property type="component" value="Unassembled WGS sequence"/>
</dbReference>
<keyword evidence="5 7" id="KW-1133">Transmembrane helix</keyword>
<dbReference type="EMBL" id="WTYH01000001">
    <property type="protein sequence ID" value="MXO93247.1"/>
    <property type="molecule type" value="Genomic_DNA"/>
</dbReference>
<evidence type="ECO:0000256" key="4">
    <source>
        <dbReference type="ARBA" id="ARBA00022692"/>
    </source>
</evidence>
<feature type="transmembrane region" description="Helical" evidence="7">
    <location>
        <begin position="285"/>
        <end position="308"/>
    </location>
</feature>
<evidence type="ECO:0000313" key="8">
    <source>
        <dbReference type="EMBL" id="MXO93247.1"/>
    </source>
</evidence>
<keyword evidence="3" id="KW-1003">Cell membrane</keyword>
<comment type="similarity">
    <text evidence="2">Belongs to the polysaccharide synthase family.</text>
</comment>
<name>A0A845A2S2_9SPHN</name>
<accession>A0A845A2S2</accession>
<comment type="subcellular location">
    <subcellularLocation>
        <location evidence="1">Cell membrane</location>
        <topology evidence="1">Multi-pass membrane protein</topology>
    </subcellularLocation>
</comment>
<dbReference type="AlphaFoldDB" id="A0A845A2S2"/>
<feature type="transmembrane region" description="Helical" evidence="7">
    <location>
        <begin position="374"/>
        <end position="394"/>
    </location>
</feature>
<feature type="transmembrane region" description="Helical" evidence="7">
    <location>
        <begin position="169"/>
        <end position="188"/>
    </location>
</feature>
<feature type="transmembrane region" description="Helical" evidence="7">
    <location>
        <begin position="12"/>
        <end position="35"/>
    </location>
</feature>
<evidence type="ECO:0000256" key="1">
    <source>
        <dbReference type="ARBA" id="ARBA00004651"/>
    </source>
</evidence>
<gene>
    <name evidence="8" type="ORF">GRI62_06455</name>
</gene>
<evidence type="ECO:0000256" key="5">
    <source>
        <dbReference type="ARBA" id="ARBA00022989"/>
    </source>
</evidence>
<feature type="transmembrane region" description="Helical" evidence="7">
    <location>
        <begin position="80"/>
        <end position="100"/>
    </location>
</feature>
<feature type="transmembrane region" description="Helical" evidence="7">
    <location>
        <begin position="440"/>
        <end position="462"/>
    </location>
</feature>